<feature type="binding site" evidence="8">
    <location>
        <begin position="301"/>
        <end position="302"/>
    </location>
    <ligand>
        <name>ATP</name>
        <dbReference type="ChEBI" id="CHEBI:30616"/>
    </ligand>
</feature>
<feature type="domain" description="Aminoacyl-transfer RNA synthetases class-II family profile" evidence="9">
    <location>
        <begin position="17"/>
        <end position="384"/>
    </location>
</feature>
<evidence type="ECO:0000256" key="5">
    <source>
        <dbReference type="ARBA" id="ARBA00022840"/>
    </source>
</evidence>
<dbReference type="InterPro" id="IPR027031">
    <property type="entry name" value="Gly-tRNA_synthase/POLG2"/>
</dbReference>
<evidence type="ECO:0000256" key="7">
    <source>
        <dbReference type="ARBA" id="ARBA00023146"/>
    </source>
</evidence>
<dbReference type="Gene3D" id="3.30.930.10">
    <property type="entry name" value="Bira Bifunctional Protein, Domain 2"/>
    <property type="match status" value="1"/>
</dbReference>
<dbReference type="Pfam" id="PF03129">
    <property type="entry name" value="HGTP_anticodon"/>
    <property type="match status" value="1"/>
</dbReference>
<dbReference type="SUPFAM" id="SSF55681">
    <property type="entry name" value="Class II aaRS and biotin synthetases"/>
    <property type="match status" value="1"/>
</dbReference>
<dbReference type="InterPro" id="IPR036621">
    <property type="entry name" value="Anticodon-bd_dom_sf"/>
</dbReference>
<dbReference type="GO" id="GO:0070062">
    <property type="term" value="C:extracellular exosome"/>
    <property type="evidence" value="ECO:0007669"/>
    <property type="project" value="UniProtKB-ARBA"/>
</dbReference>
<dbReference type="GO" id="GO:0004820">
    <property type="term" value="F:glycine-tRNA ligase activity"/>
    <property type="evidence" value="ECO:0007669"/>
    <property type="project" value="UniProtKB-UniRule"/>
</dbReference>
<comment type="catalytic activity">
    <reaction evidence="8">
        <text>tRNA(Gly) + glycine + ATP = glycyl-tRNA(Gly) + AMP + diphosphate</text>
        <dbReference type="Rhea" id="RHEA:16013"/>
        <dbReference type="Rhea" id="RHEA-COMP:9664"/>
        <dbReference type="Rhea" id="RHEA-COMP:9683"/>
        <dbReference type="ChEBI" id="CHEBI:30616"/>
        <dbReference type="ChEBI" id="CHEBI:33019"/>
        <dbReference type="ChEBI" id="CHEBI:57305"/>
        <dbReference type="ChEBI" id="CHEBI:78442"/>
        <dbReference type="ChEBI" id="CHEBI:78522"/>
        <dbReference type="ChEBI" id="CHEBI:456215"/>
        <dbReference type="EC" id="6.1.1.14"/>
    </reaction>
</comment>
<dbReference type="NCBIfam" id="TIGR00389">
    <property type="entry name" value="glyS_dimeric"/>
    <property type="match status" value="1"/>
</dbReference>
<dbReference type="InterPro" id="IPR006195">
    <property type="entry name" value="aa-tRNA-synth_II"/>
</dbReference>
<name>A0A1T4L6V5_9SPIR</name>
<proteinExistence type="inferred from homology"/>
<evidence type="ECO:0000256" key="2">
    <source>
        <dbReference type="ARBA" id="ARBA00022490"/>
    </source>
</evidence>
<organism evidence="10 11">
    <name type="scientific">Treponema berlinense</name>
    <dbReference type="NCBI Taxonomy" id="225004"/>
    <lineage>
        <taxon>Bacteria</taxon>
        <taxon>Pseudomonadati</taxon>
        <taxon>Spirochaetota</taxon>
        <taxon>Spirochaetia</taxon>
        <taxon>Spirochaetales</taxon>
        <taxon>Treponemataceae</taxon>
        <taxon>Treponema</taxon>
    </lineage>
</organism>
<dbReference type="InterPro" id="IPR022961">
    <property type="entry name" value="Gly_tRNA_ligase_bac"/>
</dbReference>
<dbReference type="GO" id="GO:0004081">
    <property type="term" value="F:bis(5'-nucleosyl)-tetraphosphatase (asymmetrical) activity"/>
    <property type="evidence" value="ECO:0007669"/>
    <property type="project" value="UniProtKB-ARBA"/>
</dbReference>
<dbReference type="CDD" id="cd00858">
    <property type="entry name" value="GlyRS_anticodon"/>
    <property type="match status" value="1"/>
</dbReference>
<keyword evidence="7 8" id="KW-0030">Aminoacyl-tRNA synthetase</keyword>
<gene>
    <name evidence="8" type="primary">glyQS</name>
    <name evidence="10" type="ORF">SAMN02745152_00407</name>
</gene>
<feature type="binding site" evidence="8">
    <location>
        <position position="187"/>
    </location>
    <ligand>
        <name>substrate</name>
    </ligand>
</feature>
<evidence type="ECO:0000313" key="10">
    <source>
        <dbReference type="EMBL" id="SJZ50456.1"/>
    </source>
</evidence>
<dbReference type="Pfam" id="PF00587">
    <property type="entry name" value="tRNA-synt_2b"/>
    <property type="match status" value="1"/>
</dbReference>
<evidence type="ECO:0000259" key="9">
    <source>
        <dbReference type="PROSITE" id="PS50862"/>
    </source>
</evidence>
<dbReference type="PANTHER" id="PTHR10745:SF8">
    <property type="entry name" value="DNA POLYMERASE SUBUNIT GAMMA-2, MITOCHONDRIAL"/>
    <property type="match status" value="1"/>
</dbReference>
<dbReference type="InterPro" id="IPR004154">
    <property type="entry name" value="Anticodon-bd"/>
</dbReference>
<feature type="binding site" evidence="8">
    <location>
        <begin position="342"/>
        <end position="346"/>
    </location>
    <ligand>
        <name>substrate</name>
    </ligand>
</feature>
<dbReference type="InterPro" id="IPR045864">
    <property type="entry name" value="aa-tRNA-synth_II/BPL/LPL"/>
</dbReference>
<accession>A0A1T4L6V5</accession>
<dbReference type="GO" id="GO:1990742">
    <property type="term" value="C:microvesicle"/>
    <property type="evidence" value="ECO:0007669"/>
    <property type="project" value="UniProtKB-ARBA"/>
</dbReference>
<protein>
    <recommendedName>
        <fullName evidence="8">Glycine--tRNA ligase</fullName>
        <ecNumber evidence="8">6.1.1.14</ecNumber>
    </recommendedName>
    <alternativeName>
        <fullName evidence="8">Glycyl-tRNA synthetase</fullName>
        <shortName evidence="8">GlyRS</shortName>
    </alternativeName>
</protein>
<dbReference type="Gene3D" id="3.40.50.800">
    <property type="entry name" value="Anticodon-binding domain"/>
    <property type="match status" value="1"/>
</dbReference>
<evidence type="ECO:0000256" key="8">
    <source>
        <dbReference type="HAMAP-Rule" id="MF_00253"/>
    </source>
</evidence>
<dbReference type="EMBL" id="FUXC01000002">
    <property type="protein sequence ID" value="SJZ50456.1"/>
    <property type="molecule type" value="Genomic_DNA"/>
</dbReference>
<dbReference type="GO" id="GO:0005737">
    <property type="term" value="C:cytoplasm"/>
    <property type="evidence" value="ECO:0007669"/>
    <property type="project" value="UniProtKB-SubCell"/>
</dbReference>
<dbReference type="GeneID" id="303366677"/>
<dbReference type="HAMAP" id="MF_00253_B">
    <property type="entry name" value="Gly_tRNA_synth_B"/>
    <property type="match status" value="1"/>
</dbReference>
<feature type="binding site" evidence="8">
    <location>
        <position position="109"/>
    </location>
    <ligand>
        <name>substrate</name>
    </ligand>
</feature>
<dbReference type="SUPFAM" id="SSF52954">
    <property type="entry name" value="Class II aaRS ABD-related"/>
    <property type="match status" value="1"/>
</dbReference>
<dbReference type="FunFam" id="3.40.50.800:FF:000002">
    <property type="entry name" value="Glycine--tRNA ligase"/>
    <property type="match status" value="1"/>
</dbReference>
<dbReference type="STRING" id="225004.SAMN02745152_00407"/>
<dbReference type="PROSITE" id="PS50862">
    <property type="entry name" value="AA_TRNA_LIGASE_II"/>
    <property type="match status" value="1"/>
</dbReference>
<dbReference type="Proteomes" id="UP000190395">
    <property type="component" value="Unassembled WGS sequence"/>
</dbReference>
<dbReference type="GO" id="GO:0005524">
    <property type="term" value="F:ATP binding"/>
    <property type="evidence" value="ECO:0007669"/>
    <property type="project" value="UniProtKB-UniRule"/>
</dbReference>
<feature type="binding site" evidence="8">
    <location>
        <begin position="234"/>
        <end position="238"/>
    </location>
    <ligand>
        <name>substrate</name>
    </ligand>
</feature>
<keyword evidence="6 8" id="KW-0648">Protein biosynthesis</keyword>
<dbReference type="PANTHER" id="PTHR10745">
    <property type="entry name" value="GLYCYL-TRNA SYNTHETASE/DNA POLYMERASE SUBUNIT GAMMA-2"/>
    <property type="match status" value="1"/>
</dbReference>
<evidence type="ECO:0000313" key="11">
    <source>
        <dbReference type="Proteomes" id="UP000190395"/>
    </source>
</evidence>
<dbReference type="PRINTS" id="PR01043">
    <property type="entry name" value="TRNASYNTHGLY"/>
</dbReference>
<reference evidence="10 11" key="1">
    <citation type="submission" date="2017-02" db="EMBL/GenBank/DDBJ databases">
        <authorList>
            <person name="Peterson S.W."/>
        </authorList>
    </citation>
    <scope>NUCLEOTIDE SEQUENCE [LARGE SCALE GENOMIC DNA]</scope>
    <source>
        <strain evidence="10 11">ATCC BAA-909</strain>
    </source>
</reference>
<feature type="binding site" evidence="8">
    <location>
        <begin position="229"/>
        <end position="234"/>
    </location>
    <ligand>
        <name>ATP</name>
        <dbReference type="ChEBI" id="CHEBI:30616"/>
    </ligand>
</feature>
<comment type="subunit">
    <text evidence="8">Homodimer.</text>
</comment>
<evidence type="ECO:0000256" key="1">
    <source>
        <dbReference type="ARBA" id="ARBA00008226"/>
    </source>
</evidence>
<keyword evidence="2 8" id="KW-0963">Cytoplasm</keyword>
<dbReference type="RefSeq" id="WP_078930169.1">
    <property type="nucleotide sequence ID" value="NZ_FUXC01000002.1"/>
</dbReference>
<dbReference type="InterPro" id="IPR002314">
    <property type="entry name" value="aa-tRNA-synt_IIb"/>
</dbReference>
<evidence type="ECO:0000256" key="3">
    <source>
        <dbReference type="ARBA" id="ARBA00022598"/>
    </source>
</evidence>
<dbReference type="CDD" id="cd00774">
    <property type="entry name" value="GlyRS-like_core"/>
    <property type="match status" value="1"/>
</dbReference>
<sequence length="497" mass="57803">MAKEEKTAVDPHACTLDKIISLCKRRGFVYQASEIYGGQAGAWDYGPLGVDFKRNIQNAWWKEMTQLHDDVVGLDSAIFQHHTTWKASGHVDHFLDPMVDCLECQARHRADKLIEDFVATNPDKDPGKPVDTMTHEEMKAYIDANIDCPACHSKNKKYTAVREFNLMFKTYQGPIADESHLIYLRPETCQGIFTDFKNIVQSNRMKIPFGVAQVGKSFRNEIIFKNFIFRTCEFEQMEMEYFCKPGTEDETFERWRKERWAFYLKYGIAENHLKWHHHDKLAHYAKDAYDVTYKFPIGFEEVEGVHSRTDFDLSQHQTFSKKDMSYIDQEDGNKKYVPYVIETSAGLNRNFLMFLCEAYEEENVGKDGKEDYRTVLHLDPRLAPVTVAVLPLMKKDGLSEKAKEIQHLLKEDFVTDFDTSGTVGKRYRRQDEVGTPFCVTVDYDTITEKKEDGSANELFDTVTVRFRDSMEQERVKLSDLHAFLFNAIKNYKPVVRD</sequence>
<dbReference type="AlphaFoldDB" id="A0A1T4L6V5"/>
<keyword evidence="4 8" id="KW-0547">Nucleotide-binding</keyword>
<dbReference type="GO" id="GO:0015966">
    <property type="term" value="P:diadenosine tetraphosphate biosynthetic process"/>
    <property type="evidence" value="ECO:0007669"/>
    <property type="project" value="UniProtKB-ARBA"/>
</dbReference>
<comment type="similarity">
    <text evidence="1 8">Belongs to the class-II aminoacyl-tRNA synthetase family.</text>
</comment>
<comment type="function">
    <text evidence="8">Catalyzes the attachment of glycine to tRNA(Gly).</text>
</comment>
<feature type="binding site" evidence="8">
    <location>
        <begin position="346"/>
        <end position="349"/>
    </location>
    <ligand>
        <name>ATP</name>
        <dbReference type="ChEBI" id="CHEBI:30616"/>
    </ligand>
</feature>
<comment type="subcellular location">
    <subcellularLocation>
        <location evidence="8">Cytoplasm</location>
    </subcellularLocation>
</comment>
<evidence type="ECO:0000256" key="4">
    <source>
        <dbReference type="ARBA" id="ARBA00022741"/>
    </source>
</evidence>
<evidence type="ECO:0000256" key="6">
    <source>
        <dbReference type="ARBA" id="ARBA00022917"/>
    </source>
</evidence>
<keyword evidence="11" id="KW-1185">Reference proteome</keyword>
<dbReference type="NCBIfam" id="NF003211">
    <property type="entry name" value="PRK04173.1"/>
    <property type="match status" value="1"/>
</dbReference>
<dbReference type="GO" id="GO:0006426">
    <property type="term" value="P:glycyl-tRNA aminoacylation"/>
    <property type="evidence" value="ECO:0007669"/>
    <property type="project" value="UniProtKB-UniRule"/>
</dbReference>
<keyword evidence="3 8" id="KW-0436">Ligase</keyword>
<dbReference type="InterPro" id="IPR002315">
    <property type="entry name" value="tRNA-synt_gly"/>
</dbReference>
<dbReference type="InterPro" id="IPR033731">
    <property type="entry name" value="GlyRS-like_core"/>
</dbReference>
<dbReference type="EC" id="6.1.1.14" evidence="8"/>
<dbReference type="OrthoDB" id="9760853at2"/>
<feature type="binding site" evidence="8">
    <location>
        <begin position="219"/>
        <end position="221"/>
    </location>
    <ligand>
        <name>ATP</name>
        <dbReference type="ChEBI" id="CHEBI:30616"/>
    </ligand>
</feature>
<keyword evidence="5 8" id="KW-0067">ATP-binding</keyword>